<dbReference type="Gene3D" id="3.40.630.30">
    <property type="match status" value="1"/>
</dbReference>
<reference evidence="2" key="1">
    <citation type="journal article" date="2014" name="Int. J. Syst. Evol. Microbiol.">
        <title>Complete genome sequence of Corynebacterium casei LMG S-19264T (=DSM 44701T), isolated from a smear-ripened cheese.</title>
        <authorList>
            <consortium name="US DOE Joint Genome Institute (JGI-PGF)"/>
            <person name="Walter F."/>
            <person name="Albersmeier A."/>
            <person name="Kalinowski J."/>
            <person name="Ruckert C."/>
        </authorList>
    </citation>
    <scope>NUCLEOTIDE SEQUENCE</scope>
    <source>
        <strain evidence="2">KCTC 22164</strain>
    </source>
</reference>
<dbReference type="Pfam" id="PF00583">
    <property type="entry name" value="Acetyltransf_1"/>
    <property type="match status" value="1"/>
</dbReference>
<organism evidence="2 3">
    <name type="scientific">Alteromonas halophila</name>
    <dbReference type="NCBI Taxonomy" id="516698"/>
    <lineage>
        <taxon>Bacteria</taxon>
        <taxon>Pseudomonadati</taxon>
        <taxon>Pseudomonadota</taxon>
        <taxon>Gammaproteobacteria</taxon>
        <taxon>Alteromonadales</taxon>
        <taxon>Alteromonadaceae</taxon>
        <taxon>Alteromonas/Salinimonas group</taxon>
        <taxon>Alteromonas</taxon>
    </lineage>
</organism>
<feature type="domain" description="N-acetyltransferase" evidence="1">
    <location>
        <begin position="15"/>
        <end position="181"/>
    </location>
</feature>
<comment type="caution">
    <text evidence="2">The sequence shown here is derived from an EMBL/GenBank/DDBJ whole genome shotgun (WGS) entry which is preliminary data.</text>
</comment>
<gene>
    <name evidence="2" type="ORF">GCM10007391_28770</name>
</gene>
<evidence type="ECO:0000259" key="1">
    <source>
        <dbReference type="PROSITE" id="PS51186"/>
    </source>
</evidence>
<dbReference type="AlphaFoldDB" id="A0A918JP91"/>
<keyword evidence="3" id="KW-1185">Reference proteome</keyword>
<evidence type="ECO:0000313" key="2">
    <source>
        <dbReference type="EMBL" id="GGW92775.1"/>
    </source>
</evidence>
<dbReference type="GO" id="GO:0016747">
    <property type="term" value="F:acyltransferase activity, transferring groups other than amino-acyl groups"/>
    <property type="evidence" value="ECO:0007669"/>
    <property type="project" value="InterPro"/>
</dbReference>
<dbReference type="InterPro" id="IPR000182">
    <property type="entry name" value="GNAT_dom"/>
</dbReference>
<reference evidence="2" key="2">
    <citation type="submission" date="2020-09" db="EMBL/GenBank/DDBJ databases">
        <authorList>
            <person name="Sun Q."/>
            <person name="Kim S."/>
        </authorList>
    </citation>
    <scope>NUCLEOTIDE SEQUENCE</scope>
    <source>
        <strain evidence="2">KCTC 22164</strain>
    </source>
</reference>
<dbReference type="PROSITE" id="PS51186">
    <property type="entry name" value="GNAT"/>
    <property type="match status" value="1"/>
</dbReference>
<dbReference type="Proteomes" id="UP000631300">
    <property type="component" value="Unassembled WGS sequence"/>
</dbReference>
<sequence>MVHFGVESASMTREIVYTPLEKPHFEEVIALGNAVQGDNYLSQASLAEIYQKSWHDGTNASFVALYNNKVAGFRLTYAHSQWQQDEWCTPKAWPVPADRVCYFKCNTVDPSMQGAGIGSQLLNRSVEQAKVQGAQAGLAHIWLASPGNSAFKYFSKNGGQLIKKHPDKWRHASMYEGYDCPVCDGYCSCDGAEMLLVFS</sequence>
<proteinExistence type="predicted"/>
<accession>A0A918JP91</accession>
<dbReference type="SUPFAM" id="SSF55729">
    <property type="entry name" value="Acyl-CoA N-acyltransferases (Nat)"/>
    <property type="match status" value="1"/>
</dbReference>
<evidence type="ECO:0000313" key="3">
    <source>
        <dbReference type="Proteomes" id="UP000631300"/>
    </source>
</evidence>
<dbReference type="EMBL" id="BMXP01000009">
    <property type="protein sequence ID" value="GGW92775.1"/>
    <property type="molecule type" value="Genomic_DNA"/>
</dbReference>
<dbReference type="CDD" id="cd04301">
    <property type="entry name" value="NAT_SF"/>
    <property type="match status" value="1"/>
</dbReference>
<dbReference type="InterPro" id="IPR016181">
    <property type="entry name" value="Acyl_CoA_acyltransferase"/>
</dbReference>
<name>A0A918JP91_9ALTE</name>
<protein>
    <recommendedName>
        <fullName evidence="1">N-acetyltransferase domain-containing protein</fullName>
    </recommendedName>
</protein>